<dbReference type="AlphaFoldDB" id="A0A067FKG6"/>
<keyword evidence="2" id="KW-1185">Reference proteome</keyword>
<feature type="non-terminal residue" evidence="1">
    <location>
        <position position="1"/>
    </location>
</feature>
<evidence type="ECO:0000313" key="2">
    <source>
        <dbReference type="Proteomes" id="UP000027120"/>
    </source>
</evidence>
<dbReference type="STRING" id="2711.A0A067FKG6"/>
<dbReference type="GO" id="GO:0045488">
    <property type="term" value="P:pectin metabolic process"/>
    <property type="evidence" value="ECO:0007669"/>
    <property type="project" value="InterPro"/>
</dbReference>
<sequence>RVIPGPQCSGTVRVRTGRDPETCSVVCKLLKEEDNEAWGVEPFDSDDADANR</sequence>
<proteinExistence type="predicted"/>
<dbReference type="Proteomes" id="UP000027120">
    <property type="component" value="Unassembled WGS sequence"/>
</dbReference>
<protein>
    <submittedName>
        <fullName evidence="1">Uncharacterized protein</fullName>
    </submittedName>
</protein>
<reference evidence="1 2" key="1">
    <citation type="submission" date="2014-04" db="EMBL/GenBank/DDBJ databases">
        <authorList>
            <consortium name="International Citrus Genome Consortium"/>
            <person name="Gmitter F."/>
            <person name="Chen C."/>
            <person name="Farmerie W."/>
            <person name="Harkins T."/>
            <person name="Desany B."/>
            <person name="Mohiuddin M."/>
            <person name="Kodira C."/>
            <person name="Borodovsky M."/>
            <person name="Lomsadze A."/>
            <person name="Burns P."/>
            <person name="Jenkins J."/>
            <person name="Prochnik S."/>
            <person name="Shu S."/>
            <person name="Chapman J."/>
            <person name="Pitluck S."/>
            <person name="Schmutz J."/>
            <person name="Rokhsar D."/>
        </authorList>
    </citation>
    <scope>NUCLEOTIDE SEQUENCE</scope>
</reference>
<dbReference type="InterPro" id="IPR044689">
    <property type="entry name" value="CGR2/3"/>
</dbReference>
<organism evidence="1 2">
    <name type="scientific">Citrus sinensis</name>
    <name type="common">Sweet orange</name>
    <name type="synonym">Citrus aurantium var. sinensis</name>
    <dbReference type="NCBI Taxonomy" id="2711"/>
    <lineage>
        <taxon>Eukaryota</taxon>
        <taxon>Viridiplantae</taxon>
        <taxon>Streptophyta</taxon>
        <taxon>Embryophyta</taxon>
        <taxon>Tracheophyta</taxon>
        <taxon>Spermatophyta</taxon>
        <taxon>Magnoliopsida</taxon>
        <taxon>eudicotyledons</taxon>
        <taxon>Gunneridae</taxon>
        <taxon>Pentapetalae</taxon>
        <taxon>rosids</taxon>
        <taxon>malvids</taxon>
        <taxon>Sapindales</taxon>
        <taxon>Rutaceae</taxon>
        <taxon>Aurantioideae</taxon>
        <taxon>Citrus</taxon>
    </lineage>
</organism>
<gene>
    <name evidence="1" type="ORF">CISIN_1g0381262mg</name>
</gene>
<dbReference type="EMBL" id="KK784895">
    <property type="protein sequence ID" value="KDO67899.1"/>
    <property type="molecule type" value="Genomic_DNA"/>
</dbReference>
<accession>A0A067FKG6</accession>
<feature type="non-terminal residue" evidence="1">
    <location>
        <position position="52"/>
    </location>
</feature>
<dbReference type="GO" id="GO:0008168">
    <property type="term" value="F:methyltransferase activity"/>
    <property type="evidence" value="ECO:0007669"/>
    <property type="project" value="InterPro"/>
</dbReference>
<name>A0A067FKG6_CITSI</name>
<dbReference type="PANTHER" id="PTHR34208:SF5">
    <property type="entry name" value="OS01G0144000 PROTEIN"/>
    <property type="match status" value="1"/>
</dbReference>
<evidence type="ECO:0000313" key="1">
    <source>
        <dbReference type="EMBL" id="KDO67899.1"/>
    </source>
</evidence>
<dbReference type="PANTHER" id="PTHR34208">
    <property type="entry name" value="S-ADENOSYL-L-METHIONINE-DEPENDENT METHYLTRANSFERASE-RELATED"/>
    <property type="match status" value="1"/>
</dbReference>